<gene>
    <name evidence="3" type="ORF">SAMN05444165_6456</name>
</gene>
<dbReference type="PROSITE" id="PS51257">
    <property type="entry name" value="PROKAR_LIPOPROTEIN"/>
    <property type="match status" value="1"/>
</dbReference>
<sequence>MIGWMRRCWTGLTVVVLCACTSTPHAGSAQAARPARAPSGNSTMASWNDTPAERSIIDFVTRVTTPESKDFVPRAERIAVFNLDGTLWVEQPASVQLVFTLQRVKTLAPHHPEWKRQEPFRSILRGNLKGVASSGDAGAMKLLAATHAGLTTDSFASIVHDWFDTASDPRFNRPYTSLAYQPMVDLLAYLRANGFKTYIVAPESVEFIRAISQRMYGVPSDEVIGSTVRYQYGLVNGVASLTRTAQIDTINEGTLKPQTIQAVIGRRPLMAFGSSDDDLPMLEWTTSGDGPRFAALVHHTDAQREYAYDRTARSGKLDKGLEEANVKGWLIVDMKDDWRTVFKGETDGAAAAAAAAAGK</sequence>
<evidence type="ECO:0000256" key="2">
    <source>
        <dbReference type="SAM" id="SignalP"/>
    </source>
</evidence>
<dbReference type="AlphaFoldDB" id="A0A1N6L7N0"/>
<feature type="chain" id="PRO_5013246873" evidence="2">
    <location>
        <begin position="32"/>
        <end position="359"/>
    </location>
</feature>
<keyword evidence="2" id="KW-0732">Signal</keyword>
<feature type="signal peptide" evidence="2">
    <location>
        <begin position="1"/>
        <end position="31"/>
    </location>
</feature>
<dbReference type="Gene3D" id="3.40.50.1000">
    <property type="entry name" value="HAD superfamily/HAD-like"/>
    <property type="match status" value="1"/>
</dbReference>
<evidence type="ECO:0000313" key="4">
    <source>
        <dbReference type="Proteomes" id="UP000185151"/>
    </source>
</evidence>
<dbReference type="Pfam" id="PF12710">
    <property type="entry name" value="HAD"/>
    <property type="match status" value="1"/>
</dbReference>
<proteinExistence type="predicted"/>
<feature type="compositionally biased region" description="Low complexity" evidence="1">
    <location>
        <begin position="28"/>
        <end position="40"/>
    </location>
</feature>
<dbReference type="Proteomes" id="UP000185151">
    <property type="component" value="Unassembled WGS sequence"/>
</dbReference>
<organism evidence="3 4">
    <name type="scientific">Paraburkholderia phenazinium</name>
    <dbReference type="NCBI Taxonomy" id="60549"/>
    <lineage>
        <taxon>Bacteria</taxon>
        <taxon>Pseudomonadati</taxon>
        <taxon>Pseudomonadota</taxon>
        <taxon>Betaproteobacteria</taxon>
        <taxon>Burkholderiales</taxon>
        <taxon>Burkholderiaceae</taxon>
        <taxon>Paraburkholderia</taxon>
    </lineage>
</organism>
<dbReference type="SUPFAM" id="SSF56784">
    <property type="entry name" value="HAD-like"/>
    <property type="match status" value="1"/>
</dbReference>
<dbReference type="RefSeq" id="WP_074301273.1">
    <property type="nucleotide sequence ID" value="NZ_FSRU01000002.1"/>
</dbReference>
<accession>A0A1N6L7N0</accession>
<feature type="region of interest" description="Disordered" evidence="1">
    <location>
        <begin position="28"/>
        <end position="48"/>
    </location>
</feature>
<dbReference type="EMBL" id="FSRU01000002">
    <property type="protein sequence ID" value="SIO64687.1"/>
    <property type="molecule type" value="Genomic_DNA"/>
</dbReference>
<protein>
    <submittedName>
        <fullName evidence="3">Phosphoserine phosphatase</fullName>
    </submittedName>
</protein>
<dbReference type="InterPro" id="IPR036412">
    <property type="entry name" value="HAD-like_sf"/>
</dbReference>
<reference evidence="3 4" key="1">
    <citation type="submission" date="2016-11" db="EMBL/GenBank/DDBJ databases">
        <authorList>
            <person name="Jaros S."/>
            <person name="Januszkiewicz K."/>
            <person name="Wedrychowicz H."/>
        </authorList>
    </citation>
    <scope>NUCLEOTIDE SEQUENCE [LARGE SCALE GENOMIC DNA]</scope>
    <source>
        <strain evidence="3 4">GAS95</strain>
    </source>
</reference>
<name>A0A1N6L7N0_9BURK</name>
<evidence type="ECO:0000256" key="1">
    <source>
        <dbReference type="SAM" id="MobiDB-lite"/>
    </source>
</evidence>
<keyword evidence="4" id="KW-1185">Reference proteome</keyword>
<evidence type="ECO:0000313" key="3">
    <source>
        <dbReference type="EMBL" id="SIO64687.1"/>
    </source>
</evidence>
<dbReference type="InterPro" id="IPR023214">
    <property type="entry name" value="HAD_sf"/>
</dbReference>